<proteinExistence type="predicted"/>
<evidence type="ECO:0000313" key="1">
    <source>
        <dbReference type="EMBL" id="MCI80693.1"/>
    </source>
</evidence>
<name>A0A392UZS3_9FABA</name>
<comment type="caution">
    <text evidence="1">The sequence shown here is derived from an EMBL/GenBank/DDBJ whole genome shotgun (WGS) entry which is preliminary data.</text>
</comment>
<reference evidence="1 2" key="1">
    <citation type="journal article" date="2018" name="Front. Plant Sci.">
        <title>Red Clover (Trifolium pratense) and Zigzag Clover (T. medium) - A Picture of Genomic Similarities and Differences.</title>
        <authorList>
            <person name="Dluhosova J."/>
            <person name="Istvanek J."/>
            <person name="Nedelnik J."/>
            <person name="Repkova J."/>
        </authorList>
    </citation>
    <scope>NUCLEOTIDE SEQUENCE [LARGE SCALE GENOMIC DNA]</scope>
    <source>
        <strain evidence="2">cv. 10/8</strain>
        <tissue evidence="1">Leaf</tissue>
    </source>
</reference>
<keyword evidence="2" id="KW-1185">Reference proteome</keyword>
<organism evidence="1 2">
    <name type="scientific">Trifolium medium</name>
    <dbReference type="NCBI Taxonomy" id="97028"/>
    <lineage>
        <taxon>Eukaryota</taxon>
        <taxon>Viridiplantae</taxon>
        <taxon>Streptophyta</taxon>
        <taxon>Embryophyta</taxon>
        <taxon>Tracheophyta</taxon>
        <taxon>Spermatophyta</taxon>
        <taxon>Magnoliopsida</taxon>
        <taxon>eudicotyledons</taxon>
        <taxon>Gunneridae</taxon>
        <taxon>Pentapetalae</taxon>
        <taxon>rosids</taxon>
        <taxon>fabids</taxon>
        <taxon>Fabales</taxon>
        <taxon>Fabaceae</taxon>
        <taxon>Papilionoideae</taxon>
        <taxon>50 kb inversion clade</taxon>
        <taxon>NPAAA clade</taxon>
        <taxon>Hologalegina</taxon>
        <taxon>IRL clade</taxon>
        <taxon>Trifolieae</taxon>
        <taxon>Trifolium</taxon>
    </lineage>
</organism>
<sequence>VGYWRAELGSVLPGHAQA</sequence>
<feature type="non-terminal residue" evidence="1">
    <location>
        <position position="1"/>
    </location>
</feature>
<dbReference type="Proteomes" id="UP000265520">
    <property type="component" value="Unassembled WGS sequence"/>
</dbReference>
<evidence type="ECO:0000313" key="2">
    <source>
        <dbReference type="Proteomes" id="UP000265520"/>
    </source>
</evidence>
<accession>A0A392UZS3</accession>
<dbReference type="AlphaFoldDB" id="A0A392UZS3"/>
<protein>
    <submittedName>
        <fullName evidence="1">Uncharacterized protein</fullName>
    </submittedName>
</protein>
<dbReference type="EMBL" id="LXQA011001146">
    <property type="protein sequence ID" value="MCI80693.1"/>
    <property type="molecule type" value="Genomic_DNA"/>
</dbReference>